<sequence>MPIQDGMRSGRDVAQWRDDRETVGRQVARHRHLDALSAEDVITKAVQLEGDTCDNRRRREVDDEVCPVA</sequence>
<organism evidence="1 2">
    <name type="scientific">Gordonia jinhuaensis</name>
    <dbReference type="NCBI Taxonomy" id="1517702"/>
    <lineage>
        <taxon>Bacteria</taxon>
        <taxon>Bacillati</taxon>
        <taxon>Actinomycetota</taxon>
        <taxon>Actinomycetes</taxon>
        <taxon>Mycobacteriales</taxon>
        <taxon>Gordoniaceae</taxon>
        <taxon>Gordonia</taxon>
    </lineage>
</organism>
<name>A0A916WTB3_9ACTN</name>
<dbReference type="EMBL" id="BMGC01000007">
    <property type="protein sequence ID" value="GGB27813.1"/>
    <property type="molecule type" value="Genomic_DNA"/>
</dbReference>
<keyword evidence="2" id="KW-1185">Reference proteome</keyword>
<protein>
    <submittedName>
        <fullName evidence="1">Uncharacterized protein</fullName>
    </submittedName>
</protein>
<gene>
    <name evidence="1" type="ORF">GCM10011489_14990</name>
</gene>
<reference evidence="1" key="2">
    <citation type="submission" date="2020-09" db="EMBL/GenBank/DDBJ databases">
        <authorList>
            <person name="Sun Q."/>
            <person name="Zhou Y."/>
        </authorList>
    </citation>
    <scope>NUCLEOTIDE SEQUENCE</scope>
    <source>
        <strain evidence="1">CGMCC 1.12827</strain>
    </source>
</reference>
<comment type="caution">
    <text evidence="1">The sequence shown here is derived from an EMBL/GenBank/DDBJ whole genome shotgun (WGS) entry which is preliminary data.</text>
</comment>
<dbReference type="AlphaFoldDB" id="A0A916WTB3"/>
<dbReference type="Proteomes" id="UP000621454">
    <property type="component" value="Unassembled WGS sequence"/>
</dbReference>
<accession>A0A916WTB3</accession>
<reference evidence="1" key="1">
    <citation type="journal article" date="2014" name="Int. J. Syst. Evol. Microbiol.">
        <title>Complete genome sequence of Corynebacterium casei LMG S-19264T (=DSM 44701T), isolated from a smear-ripened cheese.</title>
        <authorList>
            <consortium name="US DOE Joint Genome Institute (JGI-PGF)"/>
            <person name="Walter F."/>
            <person name="Albersmeier A."/>
            <person name="Kalinowski J."/>
            <person name="Ruckert C."/>
        </authorList>
    </citation>
    <scope>NUCLEOTIDE SEQUENCE</scope>
    <source>
        <strain evidence="1">CGMCC 1.12827</strain>
    </source>
</reference>
<evidence type="ECO:0000313" key="1">
    <source>
        <dbReference type="EMBL" id="GGB27813.1"/>
    </source>
</evidence>
<evidence type="ECO:0000313" key="2">
    <source>
        <dbReference type="Proteomes" id="UP000621454"/>
    </source>
</evidence>
<proteinExistence type="predicted"/>